<dbReference type="GO" id="GO:0003700">
    <property type="term" value="F:DNA-binding transcription factor activity"/>
    <property type="evidence" value="ECO:0007669"/>
    <property type="project" value="InterPro"/>
</dbReference>
<dbReference type="PANTHER" id="PTHR31194">
    <property type="entry name" value="SHN SHINE , DNA BINDING / TRANSCRIPTION FACTOR"/>
    <property type="match status" value="1"/>
</dbReference>
<evidence type="ECO:0000256" key="4">
    <source>
        <dbReference type="ARBA" id="ARBA00023163"/>
    </source>
</evidence>
<reference evidence="9" key="1">
    <citation type="journal article" date="2020" name="Nat. Commun.">
        <title>Genome sequence of the cluster root forming white lupin.</title>
        <authorList>
            <person name="Hufnagel B."/>
            <person name="Marques A."/>
            <person name="Soriano A."/>
            <person name="Marques L."/>
            <person name="Divol F."/>
            <person name="Doumas P."/>
            <person name="Sallet E."/>
            <person name="Mancinotti D."/>
            <person name="Carrere S."/>
            <person name="Marande W."/>
            <person name="Arribat S."/>
            <person name="Keller J."/>
            <person name="Huneau C."/>
            <person name="Blein T."/>
            <person name="Aime D."/>
            <person name="Laguerre M."/>
            <person name="Taylor J."/>
            <person name="Schubert V."/>
            <person name="Nelson M."/>
            <person name="Geu-Flores F."/>
            <person name="Crespi M."/>
            <person name="Gallardo-Guerrero K."/>
            <person name="Delaux P.-M."/>
            <person name="Salse J."/>
            <person name="Berges H."/>
            <person name="Guyot R."/>
            <person name="Gouzy J."/>
            <person name="Peret B."/>
        </authorList>
    </citation>
    <scope>NUCLEOTIDE SEQUENCE [LARGE SCALE GENOMIC DNA]</scope>
    <source>
        <strain evidence="9">cv. Amiga</strain>
    </source>
</reference>
<dbReference type="InterPro" id="IPR050913">
    <property type="entry name" value="AP2/ERF_ERF"/>
</dbReference>
<feature type="region of interest" description="Disordered" evidence="6">
    <location>
        <begin position="61"/>
        <end position="85"/>
    </location>
</feature>
<evidence type="ECO:0000256" key="2">
    <source>
        <dbReference type="ARBA" id="ARBA00023015"/>
    </source>
</evidence>
<dbReference type="SUPFAM" id="SSF54171">
    <property type="entry name" value="DNA-binding domain"/>
    <property type="match status" value="1"/>
</dbReference>
<evidence type="ECO:0000256" key="1">
    <source>
        <dbReference type="ARBA" id="ARBA00004123"/>
    </source>
</evidence>
<sequence>MVQSRKFRGVRQRHWGSWVSEIRHPLLKRRVWLGTFETAEEAARAYDQAAILMSGRNAKTNFPITQTPEGDTKIMSNNDGTTSSTSKDLEEILHAKLRKCGKVPSPSMTCLRLDTENSHIGVWQKRAGQDSDSNWVMTVQLGKKKSNTNEGGEDSSSSLPSSTSSENNNNNDNNQFQSALVAGHDQEQVQVKTQMDEEDRIALQMIEELLNRNCPSPSTFNNKEQGDDASFLL</sequence>
<keyword evidence="5" id="KW-0539">Nucleus</keyword>
<feature type="compositionally biased region" description="Low complexity" evidence="6">
    <location>
        <begin position="155"/>
        <end position="174"/>
    </location>
</feature>
<name>A0A6A4PLG8_LUPAL</name>
<dbReference type="InterPro" id="IPR001471">
    <property type="entry name" value="AP2/ERF_dom"/>
</dbReference>
<dbReference type="InterPro" id="IPR036955">
    <property type="entry name" value="AP2/ERF_dom_sf"/>
</dbReference>
<proteinExistence type="predicted"/>
<feature type="region of interest" description="Disordered" evidence="6">
    <location>
        <begin position="213"/>
        <end position="233"/>
    </location>
</feature>
<evidence type="ECO:0000256" key="6">
    <source>
        <dbReference type="SAM" id="MobiDB-lite"/>
    </source>
</evidence>
<dbReference type="InterPro" id="IPR016177">
    <property type="entry name" value="DNA-bd_dom_sf"/>
</dbReference>
<dbReference type="SMART" id="SM00380">
    <property type="entry name" value="AP2"/>
    <property type="match status" value="1"/>
</dbReference>
<keyword evidence="9" id="KW-1185">Reference proteome</keyword>
<keyword evidence="4" id="KW-0804">Transcription</keyword>
<evidence type="ECO:0000256" key="3">
    <source>
        <dbReference type="ARBA" id="ARBA00023125"/>
    </source>
</evidence>
<dbReference type="CDD" id="cd00018">
    <property type="entry name" value="AP2"/>
    <property type="match status" value="1"/>
</dbReference>
<dbReference type="Proteomes" id="UP000447434">
    <property type="component" value="Chromosome 12"/>
</dbReference>
<evidence type="ECO:0000256" key="5">
    <source>
        <dbReference type="ARBA" id="ARBA00023242"/>
    </source>
</evidence>
<dbReference type="GO" id="GO:0005634">
    <property type="term" value="C:nucleus"/>
    <property type="evidence" value="ECO:0007669"/>
    <property type="project" value="UniProtKB-SubCell"/>
</dbReference>
<dbReference type="PRINTS" id="PR00367">
    <property type="entry name" value="ETHRSPELEMNT"/>
</dbReference>
<feature type="domain" description="AP2/ERF" evidence="7">
    <location>
        <begin position="6"/>
        <end position="63"/>
    </location>
</feature>
<evidence type="ECO:0000259" key="7">
    <source>
        <dbReference type="PROSITE" id="PS51032"/>
    </source>
</evidence>
<dbReference type="EMBL" id="WOCE01000012">
    <property type="protein sequence ID" value="KAE9602286.1"/>
    <property type="molecule type" value="Genomic_DNA"/>
</dbReference>
<accession>A0A6A4PLG8</accession>
<dbReference type="PROSITE" id="PS51032">
    <property type="entry name" value="AP2_ERF"/>
    <property type="match status" value="1"/>
</dbReference>
<dbReference type="PANTHER" id="PTHR31194:SF194">
    <property type="entry name" value="AP2_ERF DOMAIN-CONTAINING PROTEIN"/>
    <property type="match status" value="1"/>
</dbReference>
<dbReference type="FunFam" id="3.30.730.10:FF:000001">
    <property type="entry name" value="Ethylene-responsive transcription factor 2"/>
    <property type="match status" value="1"/>
</dbReference>
<dbReference type="AlphaFoldDB" id="A0A6A4PLG8"/>
<feature type="region of interest" description="Disordered" evidence="6">
    <location>
        <begin position="143"/>
        <end position="175"/>
    </location>
</feature>
<comment type="subcellular location">
    <subcellularLocation>
        <location evidence="1">Nucleus</location>
    </subcellularLocation>
</comment>
<feature type="compositionally biased region" description="Polar residues" evidence="6">
    <location>
        <begin position="213"/>
        <end position="223"/>
    </location>
</feature>
<dbReference type="GO" id="GO:0003677">
    <property type="term" value="F:DNA binding"/>
    <property type="evidence" value="ECO:0007669"/>
    <property type="project" value="UniProtKB-KW"/>
</dbReference>
<protein>
    <submittedName>
        <fullName evidence="8">Putative transcription factor AP2-EREBP family</fullName>
    </submittedName>
</protein>
<comment type="caution">
    <text evidence="8">The sequence shown here is derived from an EMBL/GenBank/DDBJ whole genome shotgun (WGS) entry which is preliminary data.</text>
</comment>
<dbReference type="OrthoDB" id="1920676at2759"/>
<dbReference type="Gene3D" id="3.30.730.10">
    <property type="entry name" value="AP2/ERF domain"/>
    <property type="match status" value="1"/>
</dbReference>
<organism evidence="8 9">
    <name type="scientific">Lupinus albus</name>
    <name type="common">White lupine</name>
    <name type="synonym">Lupinus termis</name>
    <dbReference type="NCBI Taxonomy" id="3870"/>
    <lineage>
        <taxon>Eukaryota</taxon>
        <taxon>Viridiplantae</taxon>
        <taxon>Streptophyta</taxon>
        <taxon>Embryophyta</taxon>
        <taxon>Tracheophyta</taxon>
        <taxon>Spermatophyta</taxon>
        <taxon>Magnoliopsida</taxon>
        <taxon>eudicotyledons</taxon>
        <taxon>Gunneridae</taxon>
        <taxon>Pentapetalae</taxon>
        <taxon>rosids</taxon>
        <taxon>fabids</taxon>
        <taxon>Fabales</taxon>
        <taxon>Fabaceae</taxon>
        <taxon>Papilionoideae</taxon>
        <taxon>50 kb inversion clade</taxon>
        <taxon>genistoids sensu lato</taxon>
        <taxon>core genistoids</taxon>
        <taxon>Genisteae</taxon>
        <taxon>Lupinus</taxon>
    </lineage>
</organism>
<gene>
    <name evidence="8" type="ORF">Lalb_Chr12g0197961</name>
</gene>
<evidence type="ECO:0000313" key="8">
    <source>
        <dbReference type="EMBL" id="KAE9602286.1"/>
    </source>
</evidence>
<keyword evidence="3" id="KW-0238">DNA-binding</keyword>
<evidence type="ECO:0000313" key="9">
    <source>
        <dbReference type="Proteomes" id="UP000447434"/>
    </source>
</evidence>
<keyword evidence="2" id="KW-0805">Transcription regulation</keyword>
<dbReference type="Pfam" id="PF00847">
    <property type="entry name" value="AP2"/>
    <property type="match status" value="1"/>
</dbReference>